<dbReference type="InterPro" id="IPR000183">
    <property type="entry name" value="Orn/DAP/Arg_de-COase"/>
</dbReference>
<dbReference type="CDD" id="cd00622">
    <property type="entry name" value="PLPDE_III_ODC"/>
    <property type="match status" value="1"/>
</dbReference>
<feature type="modified residue" description="N6-(pyridoxal phosphate)lysine" evidence="11">
    <location>
        <position position="69"/>
    </location>
</feature>
<dbReference type="Gene3D" id="3.20.20.10">
    <property type="entry name" value="Alanine racemase"/>
    <property type="match status" value="1"/>
</dbReference>
<dbReference type="FunFam" id="2.40.37.10:FF:000005">
    <property type="entry name" value="Ornithine decarboxylase"/>
    <property type="match status" value="1"/>
</dbReference>
<evidence type="ECO:0000256" key="11">
    <source>
        <dbReference type="PIRSR" id="PIRSR600183-50"/>
    </source>
</evidence>
<evidence type="ECO:0000256" key="3">
    <source>
        <dbReference type="ARBA" id="ARBA00022898"/>
    </source>
</evidence>
<reference evidence="13" key="1">
    <citation type="submission" date="2019-08" db="EMBL/GenBank/DDBJ databases">
        <title>The improved chromosome-level genome for the pearl oyster Pinctada fucata martensii using PacBio sequencing and Hi-C.</title>
        <authorList>
            <person name="Zheng Z."/>
        </authorList>
    </citation>
    <scope>NUCLEOTIDE SEQUENCE</scope>
    <source>
        <strain evidence="13">ZZ-2019</strain>
        <tissue evidence="13">Adductor muscle</tissue>
    </source>
</reference>
<dbReference type="Proteomes" id="UP001186944">
    <property type="component" value="Unassembled WGS sequence"/>
</dbReference>
<evidence type="ECO:0000256" key="1">
    <source>
        <dbReference type="ARBA" id="ARBA00001933"/>
    </source>
</evidence>
<keyword evidence="3 11" id="KW-0663">Pyridoxal phosphate</keyword>
<evidence type="ECO:0000256" key="9">
    <source>
        <dbReference type="ARBA" id="ARBA00046672"/>
    </source>
</evidence>
<keyword evidence="4" id="KW-0620">Polyamine biosynthesis</keyword>
<proteinExistence type="inferred from homology"/>
<dbReference type="InterPro" id="IPR009006">
    <property type="entry name" value="Ala_racemase/Decarboxylase_C"/>
</dbReference>
<accession>A0AA89C167</accession>
<comment type="caution">
    <text evidence="13">The sequence shown here is derived from an EMBL/GenBank/DDBJ whole genome shotgun (WGS) entry which is preliminary data.</text>
</comment>
<evidence type="ECO:0000259" key="12">
    <source>
        <dbReference type="Pfam" id="PF02784"/>
    </source>
</evidence>
<dbReference type="PRINTS" id="PR01182">
    <property type="entry name" value="ORNDCRBXLASE"/>
</dbReference>
<evidence type="ECO:0000256" key="7">
    <source>
        <dbReference type="ARBA" id="ARBA00034138"/>
    </source>
</evidence>
<feature type="active site" description="Proton donor" evidence="11">
    <location>
        <position position="365"/>
    </location>
</feature>
<dbReference type="GO" id="GO:0005737">
    <property type="term" value="C:cytoplasm"/>
    <property type="evidence" value="ECO:0007669"/>
    <property type="project" value="TreeGrafter"/>
</dbReference>
<dbReference type="PRINTS" id="PR01179">
    <property type="entry name" value="ODADCRBXLASE"/>
</dbReference>
<sequence length="480" mass="53542">MKHYYGKNCVVELNKSDKSIAAVVQEKITLHEGEQRDEAFIIGDLGDIIKKYERWNAALPRVRPFYAVKCNDDHAVLKLLVDMGLSFDCASKVRRDREGTSLGVDPERIVYANPCKQTSFIKYAAKKHVSMMTFDNEDELHKIKAFYPDAQLILRILPQSNFKVQCELGNKFGCNPKKARYLLEAAKDLGLNVMGISFHVGSGCEEAEAFAVAVQQARDAFDAALQLGFDMTMLDIGGGFPGQSSAPISFEEIALVLNEALDRYFPDTNVDIIAEPGRYFVASAFTLGVNIIAKRIVARDQHGDNDEPLDYPTANDEPVMMYYVNDGVYGSFNCLLYDHATVQVSVPDDSDGDVTYTSSIWGPTCDGLDCILENTSLPELRVGNWLYFKDMGAYTMSAASTFNGMPPPRRFYNCSLETWHTVYPELSHKQRYIDSIPHMKAGRHLEETPDILATSPTDAFLFFGTSPKDAHLGLAYGVEN</sequence>
<dbReference type="InterPro" id="IPR029066">
    <property type="entry name" value="PLP-binding_barrel"/>
</dbReference>
<dbReference type="FunFam" id="3.20.20.10:FF:000005">
    <property type="entry name" value="Ornithine decarboxylase"/>
    <property type="match status" value="1"/>
</dbReference>
<comment type="function">
    <text evidence="8">Catalyzes the first and rate-limiting step of polyamine biosynthesis that converts ornithine into putrescine, which is the precursor for the polyamines, spermidine and spermine. Polyamines are essential for cell proliferation and are implicated in cellular processes, ranging from DNA replication to apoptosis.</text>
</comment>
<dbReference type="EC" id="4.1.1.17" evidence="7"/>
<evidence type="ECO:0000313" key="14">
    <source>
        <dbReference type="Proteomes" id="UP001186944"/>
    </source>
</evidence>
<dbReference type="InterPro" id="IPR022644">
    <property type="entry name" value="De-COase2_N"/>
</dbReference>
<feature type="domain" description="Orn/DAP/Arg decarboxylase 2 N-terminal" evidence="12">
    <location>
        <begin position="45"/>
        <end position="282"/>
    </location>
</feature>
<dbReference type="PROSITE" id="PS00878">
    <property type="entry name" value="ODR_DC_2_1"/>
    <property type="match status" value="1"/>
</dbReference>
<comment type="cofactor">
    <cofactor evidence="1 11">
        <name>pyridoxal 5'-phosphate</name>
        <dbReference type="ChEBI" id="CHEBI:597326"/>
    </cofactor>
</comment>
<dbReference type="SUPFAM" id="SSF51419">
    <property type="entry name" value="PLP-binding barrel"/>
    <property type="match status" value="1"/>
</dbReference>
<evidence type="ECO:0000256" key="5">
    <source>
        <dbReference type="ARBA" id="ARBA00023239"/>
    </source>
</evidence>
<organism evidence="13 14">
    <name type="scientific">Pinctada imbricata</name>
    <name type="common">Atlantic pearl-oyster</name>
    <name type="synonym">Pinctada martensii</name>
    <dbReference type="NCBI Taxonomy" id="66713"/>
    <lineage>
        <taxon>Eukaryota</taxon>
        <taxon>Metazoa</taxon>
        <taxon>Spiralia</taxon>
        <taxon>Lophotrochozoa</taxon>
        <taxon>Mollusca</taxon>
        <taxon>Bivalvia</taxon>
        <taxon>Autobranchia</taxon>
        <taxon>Pteriomorphia</taxon>
        <taxon>Pterioida</taxon>
        <taxon>Pterioidea</taxon>
        <taxon>Pteriidae</taxon>
        <taxon>Pinctada</taxon>
    </lineage>
</organism>
<dbReference type="SUPFAM" id="SSF50621">
    <property type="entry name" value="Alanine racemase C-terminal domain-like"/>
    <property type="match status" value="1"/>
</dbReference>
<evidence type="ECO:0000256" key="4">
    <source>
        <dbReference type="ARBA" id="ARBA00023115"/>
    </source>
</evidence>
<dbReference type="EMBL" id="VSWD01000010">
    <property type="protein sequence ID" value="KAK3090417.1"/>
    <property type="molecule type" value="Genomic_DNA"/>
</dbReference>
<dbReference type="PANTHER" id="PTHR11482:SF6">
    <property type="entry name" value="ORNITHINE DECARBOXYLASE 1-RELATED"/>
    <property type="match status" value="1"/>
</dbReference>
<gene>
    <name evidence="13" type="ORF">FSP39_011674</name>
</gene>
<comment type="catalytic activity">
    <reaction evidence="10">
        <text>L-ornithine + H(+) = putrescine + CO2</text>
        <dbReference type="Rhea" id="RHEA:22964"/>
        <dbReference type="ChEBI" id="CHEBI:15378"/>
        <dbReference type="ChEBI" id="CHEBI:16526"/>
        <dbReference type="ChEBI" id="CHEBI:46911"/>
        <dbReference type="ChEBI" id="CHEBI:326268"/>
        <dbReference type="EC" id="4.1.1.17"/>
    </reaction>
</comment>
<dbReference type="GO" id="GO:0033387">
    <property type="term" value="P:putrescine biosynthetic process from arginine, via ornithine"/>
    <property type="evidence" value="ECO:0007669"/>
    <property type="project" value="TreeGrafter"/>
</dbReference>
<dbReference type="GO" id="GO:0004586">
    <property type="term" value="F:ornithine decarboxylase activity"/>
    <property type="evidence" value="ECO:0007669"/>
    <property type="project" value="UniProtKB-EC"/>
</dbReference>
<keyword evidence="14" id="KW-1185">Reference proteome</keyword>
<protein>
    <recommendedName>
        <fullName evidence="7">ornithine decarboxylase</fullName>
        <ecNumber evidence="7">4.1.1.17</ecNumber>
    </recommendedName>
</protein>
<evidence type="ECO:0000313" key="13">
    <source>
        <dbReference type="EMBL" id="KAK3090417.1"/>
    </source>
</evidence>
<evidence type="ECO:0000256" key="6">
    <source>
        <dbReference type="ARBA" id="ARBA00034115"/>
    </source>
</evidence>
<evidence type="ECO:0000256" key="2">
    <source>
        <dbReference type="ARBA" id="ARBA00008872"/>
    </source>
</evidence>
<dbReference type="InterPro" id="IPR022657">
    <property type="entry name" value="De-COase2_CS"/>
</dbReference>
<dbReference type="AlphaFoldDB" id="A0AA89C167"/>
<comment type="subunit">
    <text evidence="9">Homodimer. Only the dimer is catalytically active, as the active sites are constructed of residues from both monomers.</text>
</comment>
<comment type="similarity">
    <text evidence="2">Belongs to the Orn/Lys/Arg decarboxylase class-II family.</text>
</comment>
<dbReference type="PROSITE" id="PS00879">
    <property type="entry name" value="ODR_DC_2_2"/>
    <property type="match status" value="1"/>
</dbReference>
<dbReference type="InterPro" id="IPR002433">
    <property type="entry name" value="Orn_de-COase"/>
</dbReference>
<dbReference type="Pfam" id="PF02784">
    <property type="entry name" value="Orn_Arg_deC_N"/>
    <property type="match status" value="1"/>
</dbReference>
<name>A0AA89C167_PINIB</name>
<comment type="pathway">
    <text evidence="6">Amine and polyamine biosynthesis; putrescine biosynthesis via L-ornithine pathway; putrescine from L-ornithine: step 1/1.</text>
</comment>
<keyword evidence="5" id="KW-0456">Lyase</keyword>
<evidence type="ECO:0000256" key="8">
    <source>
        <dbReference type="ARBA" id="ARBA00037173"/>
    </source>
</evidence>
<evidence type="ECO:0000256" key="10">
    <source>
        <dbReference type="ARBA" id="ARBA00049127"/>
    </source>
</evidence>
<dbReference type="PANTHER" id="PTHR11482">
    <property type="entry name" value="ARGININE/DIAMINOPIMELATE/ORNITHINE DECARBOXYLASE"/>
    <property type="match status" value="1"/>
</dbReference>
<dbReference type="InterPro" id="IPR022653">
    <property type="entry name" value="De-COase2_pyr-phos_BS"/>
</dbReference>
<dbReference type="Gene3D" id="2.40.37.10">
    <property type="entry name" value="Lyase, Ornithine Decarboxylase, Chain A, domain 1"/>
    <property type="match status" value="1"/>
</dbReference>